<evidence type="ECO:0000313" key="1">
    <source>
        <dbReference type="EMBL" id="POY51653.1"/>
    </source>
</evidence>
<accession>A0A855MLY0</accession>
<sequence>MSKGFRRACAILMNSDISNYTLRLVDIFSISDGKINTLPE</sequence>
<dbReference type="EMBL" id="PDVW01000002">
    <property type="protein sequence ID" value="POY51653.1"/>
    <property type="molecule type" value="Genomic_DNA"/>
</dbReference>
<dbReference type="AlphaFoldDB" id="A0A855MLY0"/>
<comment type="caution">
    <text evidence="1">The sequence shown here is derived from an EMBL/GenBank/DDBJ whole genome shotgun (WGS) entry which is preliminary data.</text>
</comment>
<gene>
    <name evidence="1" type="ORF">F131LOC_00527</name>
</gene>
<reference evidence="1" key="1">
    <citation type="submission" date="2017-12" db="EMBL/GenBank/DDBJ databases">
        <title>First report on the novel genomospecies/subspecies of Pectobacterium carotovorum in Russia.</title>
        <authorList>
            <person name="Shirshikov F.V."/>
            <person name="Miroshnikov K."/>
            <person name="Toshakov S.V."/>
            <person name="Kabanova A.P."/>
            <person name="Barannik A.P."/>
            <person name="Shneider M."/>
            <person name="Ignatov A.N."/>
            <person name="Miroshnikov K.A."/>
        </authorList>
    </citation>
    <scope>NUCLEOTIDE SEQUENCE [LARGE SCALE GENOMIC DNA]</scope>
    <source>
        <strain evidence="1">F131</strain>
    </source>
</reference>
<protein>
    <submittedName>
        <fullName evidence="1">Uncharacterized protein</fullName>
    </submittedName>
</protein>
<organism evidence="1">
    <name type="scientific">Pectobacterium versatile</name>
    <dbReference type="NCBI Taxonomy" id="2488639"/>
    <lineage>
        <taxon>Bacteria</taxon>
        <taxon>Pseudomonadati</taxon>
        <taxon>Pseudomonadota</taxon>
        <taxon>Gammaproteobacteria</taxon>
        <taxon>Enterobacterales</taxon>
        <taxon>Pectobacteriaceae</taxon>
        <taxon>Pectobacterium</taxon>
    </lineage>
</organism>
<name>A0A855MLY0_9GAMM</name>
<proteinExistence type="predicted"/>